<dbReference type="RefSeq" id="XP_022818115.1">
    <property type="nucleotide sequence ID" value="XM_022962347.1"/>
</dbReference>
<protein>
    <submittedName>
        <fullName evidence="3">Uncharacterized protein LOC111350698</fullName>
    </submittedName>
</protein>
<keyword evidence="1" id="KW-0732">Signal</keyword>
<keyword evidence="2" id="KW-1185">Reference proteome</keyword>
<reference evidence="3" key="1">
    <citation type="submission" date="2025-08" db="UniProtKB">
        <authorList>
            <consortium name="RefSeq"/>
        </authorList>
    </citation>
    <scope>IDENTIFICATION</scope>
    <source>
        <strain evidence="3">Ishihara</strain>
        <tissue evidence="3">Whole body</tissue>
    </source>
</reference>
<dbReference type="KEGG" id="sliu:111350698"/>
<dbReference type="AlphaFoldDB" id="A0A9J7IMA9"/>
<proteinExistence type="predicted"/>
<dbReference type="SUPFAM" id="SSF81296">
    <property type="entry name" value="E set domains"/>
    <property type="match status" value="1"/>
</dbReference>
<dbReference type="OrthoDB" id="6489092at2759"/>
<evidence type="ECO:0000313" key="2">
    <source>
        <dbReference type="Proteomes" id="UP000301870"/>
    </source>
</evidence>
<evidence type="ECO:0000256" key="1">
    <source>
        <dbReference type="SAM" id="SignalP"/>
    </source>
</evidence>
<feature type="signal peptide" evidence="1">
    <location>
        <begin position="1"/>
        <end position="16"/>
    </location>
</feature>
<dbReference type="Proteomes" id="UP000301870">
    <property type="component" value="Chromosome 11"/>
</dbReference>
<feature type="chain" id="PRO_5039937696" evidence="1">
    <location>
        <begin position="17"/>
        <end position="178"/>
    </location>
</feature>
<sequence length="178" mass="20324">MFVFFTLLQLAVVAELAYVRFEACDAMYKLKAVQIDGCDERIPCYVTIGQNVSVTLYFHADYLYQNLDQDAWMDLNDVVSQAKVIPGTCQTSYNCSTVSTMDTITSLTGVVTVPDDIPTSVRGFMHWLTKSDGQPLLCYFVRVETQRTEQKRLRDLFNLYKYDTEEVPSPDNEKLVNP</sequence>
<dbReference type="InterPro" id="IPR014756">
    <property type="entry name" value="Ig_E-set"/>
</dbReference>
<name>A0A9J7IMA9_SPOLT</name>
<organism evidence="2 3">
    <name type="scientific">Spodoptera litura</name>
    <name type="common">Asian cotton leafworm</name>
    <dbReference type="NCBI Taxonomy" id="69820"/>
    <lineage>
        <taxon>Eukaryota</taxon>
        <taxon>Metazoa</taxon>
        <taxon>Ecdysozoa</taxon>
        <taxon>Arthropoda</taxon>
        <taxon>Hexapoda</taxon>
        <taxon>Insecta</taxon>
        <taxon>Pterygota</taxon>
        <taxon>Neoptera</taxon>
        <taxon>Endopterygota</taxon>
        <taxon>Lepidoptera</taxon>
        <taxon>Glossata</taxon>
        <taxon>Ditrysia</taxon>
        <taxon>Noctuoidea</taxon>
        <taxon>Noctuidae</taxon>
        <taxon>Amphipyrinae</taxon>
        <taxon>Spodoptera</taxon>
    </lineage>
</organism>
<dbReference type="Gene3D" id="2.60.40.770">
    <property type="match status" value="1"/>
</dbReference>
<gene>
    <name evidence="3" type="primary">LOC111350698</name>
</gene>
<evidence type="ECO:0000313" key="3">
    <source>
        <dbReference type="RefSeq" id="XP_022818115.1"/>
    </source>
</evidence>
<accession>A0A9J7IMA9</accession>
<dbReference type="GeneID" id="111350698"/>